<dbReference type="Pfam" id="PF13455">
    <property type="entry name" value="MUG113"/>
    <property type="match status" value="1"/>
</dbReference>
<feature type="domain" description="Bacteriophage T5 Orf172 DNA-binding" evidence="1">
    <location>
        <begin position="24"/>
        <end position="101"/>
    </location>
</feature>
<sequence length="183" mass="21762">MGFCYLITSKMKEKEKGCVYFFRHVGLEPIKIGYSTNESPLIRFNQFKTYAPFGAEIVGFIQTNEAKKIETLLHQKYSSKRLDGEWFFITENECNNEIEFYSNKEDIKEKNDFQIAWSSILESKKQEKKDFLDIYKKQNTVQFEKFKTTFLLDRNINITKASKHFGVSRMTLSRWIKIINENK</sequence>
<name>A0A6J5L445_9CAUD</name>
<accession>A0A6J5L445</accession>
<organism evidence="2">
    <name type="scientific">uncultured Caudovirales phage</name>
    <dbReference type="NCBI Taxonomy" id="2100421"/>
    <lineage>
        <taxon>Viruses</taxon>
        <taxon>Duplodnaviria</taxon>
        <taxon>Heunggongvirae</taxon>
        <taxon>Uroviricota</taxon>
        <taxon>Caudoviricetes</taxon>
        <taxon>Peduoviridae</taxon>
        <taxon>Maltschvirus</taxon>
        <taxon>Maltschvirus maltsch</taxon>
    </lineage>
</organism>
<proteinExistence type="predicted"/>
<dbReference type="InterPro" id="IPR018306">
    <property type="entry name" value="Phage_T5_Orf172_DNA-bd"/>
</dbReference>
<protein>
    <submittedName>
        <fullName evidence="2">Meiotically up-regulated gene 113</fullName>
    </submittedName>
</protein>
<dbReference type="EMBL" id="LR796219">
    <property type="protein sequence ID" value="CAB4128372.1"/>
    <property type="molecule type" value="Genomic_DNA"/>
</dbReference>
<dbReference type="SMART" id="SM00974">
    <property type="entry name" value="T5orf172"/>
    <property type="match status" value="1"/>
</dbReference>
<dbReference type="EMBL" id="LR796281">
    <property type="protein sequence ID" value="CAB4134078.1"/>
    <property type="molecule type" value="Genomic_DNA"/>
</dbReference>
<gene>
    <name evidence="2" type="ORF">UFOVP104_34</name>
    <name evidence="3" type="ORF">UFOVP271_14</name>
</gene>
<evidence type="ECO:0000313" key="2">
    <source>
        <dbReference type="EMBL" id="CAB4128372.1"/>
    </source>
</evidence>
<evidence type="ECO:0000313" key="3">
    <source>
        <dbReference type="EMBL" id="CAB4134078.1"/>
    </source>
</evidence>
<reference evidence="2" key="1">
    <citation type="submission" date="2020-04" db="EMBL/GenBank/DDBJ databases">
        <authorList>
            <person name="Chiriac C."/>
            <person name="Salcher M."/>
            <person name="Ghai R."/>
            <person name="Kavagutti S V."/>
        </authorList>
    </citation>
    <scope>NUCLEOTIDE SEQUENCE</scope>
</reference>
<evidence type="ECO:0000259" key="1">
    <source>
        <dbReference type="SMART" id="SM00974"/>
    </source>
</evidence>